<dbReference type="InterPro" id="IPR006578">
    <property type="entry name" value="MADF-dom"/>
</dbReference>
<dbReference type="GO" id="GO:0005634">
    <property type="term" value="C:nucleus"/>
    <property type="evidence" value="ECO:0007669"/>
    <property type="project" value="TreeGrafter"/>
</dbReference>
<comment type="caution">
    <text evidence="3">The sequence shown here is derived from an EMBL/GenBank/DDBJ whole genome shotgun (WGS) entry which is preliminary data.</text>
</comment>
<reference evidence="3" key="1">
    <citation type="submission" date="2021-04" db="EMBL/GenBank/DDBJ databases">
        <authorList>
            <person name="Tunstrom K."/>
        </authorList>
    </citation>
    <scope>NUCLEOTIDE SEQUENCE</scope>
</reference>
<evidence type="ECO:0000256" key="1">
    <source>
        <dbReference type="SAM" id="MobiDB-lite"/>
    </source>
</evidence>
<dbReference type="OrthoDB" id="6081971at2759"/>
<feature type="region of interest" description="Disordered" evidence="1">
    <location>
        <begin position="105"/>
        <end position="202"/>
    </location>
</feature>
<sequence length="202" mass="23179">MSDEELIELVKRYSVLYDMSSVHYRDHSIRNNAWEEIAEQLHTTGKFSTKLEICKDRWGKLRNCFSNALKRRYKKSGQASTKIVPWKYEAQMEFLRSHLEGRPTITNLSDVTDDSTQELQFSDETESSRFNATPGPSSFTVRTPTPSSSSVRTPTPTSSSSRNKKGNEDNVVTEMVNVIKSSQEARQKRMSRWMKQIISSSP</sequence>
<evidence type="ECO:0000259" key="2">
    <source>
        <dbReference type="PROSITE" id="PS51029"/>
    </source>
</evidence>
<dbReference type="AlphaFoldDB" id="A0A8S3Y432"/>
<evidence type="ECO:0000313" key="3">
    <source>
        <dbReference type="EMBL" id="CAG5049345.1"/>
    </source>
</evidence>
<keyword evidence="4" id="KW-1185">Reference proteome</keyword>
<feature type="compositionally biased region" description="Low complexity" evidence="1">
    <location>
        <begin position="136"/>
        <end position="161"/>
    </location>
</feature>
<dbReference type="PANTHER" id="PTHR12243:SF67">
    <property type="entry name" value="COREPRESSOR OF PANGOLIN, ISOFORM A-RELATED"/>
    <property type="match status" value="1"/>
</dbReference>
<dbReference type="PANTHER" id="PTHR12243">
    <property type="entry name" value="MADF DOMAIN TRANSCRIPTION FACTOR"/>
    <property type="match status" value="1"/>
</dbReference>
<accession>A0A8S3Y432</accession>
<organism evidence="3 4">
    <name type="scientific">Parnassius apollo</name>
    <name type="common">Apollo butterfly</name>
    <name type="synonym">Papilio apollo</name>
    <dbReference type="NCBI Taxonomy" id="110799"/>
    <lineage>
        <taxon>Eukaryota</taxon>
        <taxon>Metazoa</taxon>
        <taxon>Ecdysozoa</taxon>
        <taxon>Arthropoda</taxon>
        <taxon>Hexapoda</taxon>
        <taxon>Insecta</taxon>
        <taxon>Pterygota</taxon>
        <taxon>Neoptera</taxon>
        <taxon>Endopterygota</taxon>
        <taxon>Lepidoptera</taxon>
        <taxon>Glossata</taxon>
        <taxon>Ditrysia</taxon>
        <taxon>Papilionoidea</taxon>
        <taxon>Papilionidae</taxon>
        <taxon>Parnassiinae</taxon>
        <taxon>Parnassini</taxon>
        <taxon>Parnassius</taxon>
        <taxon>Parnassius</taxon>
    </lineage>
</organism>
<dbReference type="SMART" id="SM00595">
    <property type="entry name" value="MADF"/>
    <property type="match status" value="1"/>
</dbReference>
<gene>
    <name evidence="3" type="ORF">PAPOLLO_LOCUS24478</name>
</gene>
<proteinExistence type="predicted"/>
<dbReference type="GO" id="GO:0005667">
    <property type="term" value="C:transcription regulator complex"/>
    <property type="evidence" value="ECO:0007669"/>
    <property type="project" value="TreeGrafter"/>
</dbReference>
<name>A0A8S3Y432_PARAO</name>
<feature type="compositionally biased region" description="Polar residues" evidence="1">
    <location>
        <begin position="126"/>
        <end position="135"/>
    </location>
</feature>
<dbReference type="InterPro" id="IPR039353">
    <property type="entry name" value="TF_Adf1"/>
</dbReference>
<dbReference type="EMBL" id="CAJQZP010001468">
    <property type="protein sequence ID" value="CAG5049345.1"/>
    <property type="molecule type" value="Genomic_DNA"/>
</dbReference>
<protein>
    <submittedName>
        <fullName evidence="3">(apollo) hypothetical protein</fullName>
    </submittedName>
</protein>
<evidence type="ECO:0000313" key="4">
    <source>
        <dbReference type="Proteomes" id="UP000691718"/>
    </source>
</evidence>
<dbReference type="PROSITE" id="PS51029">
    <property type="entry name" value="MADF"/>
    <property type="match status" value="1"/>
</dbReference>
<feature type="compositionally biased region" description="Acidic residues" evidence="1">
    <location>
        <begin position="111"/>
        <end position="125"/>
    </location>
</feature>
<feature type="domain" description="MADF" evidence="2">
    <location>
        <begin position="5"/>
        <end position="100"/>
    </location>
</feature>
<dbReference type="Proteomes" id="UP000691718">
    <property type="component" value="Unassembled WGS sequence"/>
</dbReference>
<dbReference type="Pfam" id="PF10545">
    <property type="entry name" value="MADF_DNA_bdg"/>
    <property type="match status" value="1"/>
</dbReference>
<dbReference type="GO" id="GO:0006357">
    <property type="term" value="P:regulation of transcription by RNA polymerase II"/>
    <property type="evidence" value="ECO:0007669"/>
    <property type="project" value="TreeGrafter"/>
</dbReference>